<dbReference type="EMBL" id="CAACYI010000001">
    <property type="protein sequence ID" value="VFB16998.1"/>
    <property type="molecule type" value="Genomic_DNA"/>
</dbReference>
<name>A0A8H2M865_9FIRM</name>
<keyword evidence="3" id="KW-1185">Reference proteome</keyword>
<evidence type="ECO:0000313" key="3">
    <source>
        <dbReference type="Proteomes" id="UP000377798"/>
    </source>
</evidence>
<dbReference type="Proteomes" id="UP000377798">
    <property type="component" value="Unassembled WGS sequence"/>
</dbReference>
<keyword evidence="1" id="KW-1133">Transmembrane helix</keyword>
<dbReference type="AlphaFoldDB" id="A0A8H2M865"/>
<dbReference type="RefSeq" id="WP_131749662.1">
    <property type="nucleotide sequence ID" value="NZ_CAACYI010000001.1"/>
</dbReference>
<keyword evidence="1" id="KW-0812">Transmembrane</keyword>
<feature type="transmembrane region" description="Helical" evidence="1">
    <location>
        <begin position="45"/>
        <end position="63"/>
    </location>
</feature>
<protein>
    <submittedName>
        <fullName evidence="2">Predicted membrane protein</fullName>
    </submittedName>
</protein>
<reference evidence="2 3" key="1">
    <citation type="submission" date="2019-02" db="EMBL/GenBank/DDBJ databases">
        <authorList>
            <consortium name="Pathogen Informatics"/>
        </authorList>
    </citation>
    <scope>NUCLEOTIDE SEQUENCE [LARGE SCALE GENOMIC DNA]</scope>
    <source>
        <strain evidence="2 3">3012STDY7089603</strain>
    </source>
</reference>
<feature type="transmembrane region" description="Helical" evidence="1">
    <location>
        <begin position="198"/>
        <end position="220"/>
    </location>
</feature>
<proteinExistence type="predicted"/>
<feature type="transmembrane region" description="Helical" evidence="1">
    <location>
        <begin position="92"/>
        <end position="111"/>
    </location>
</feature>
<evidence type="ECO:0000256" key="1">
    <source>
        <dbReference type="SAM" id="Phobius"/>
    </source>
</evidence>
<accession>A0A8H2M865</accession>
<feature type="transmembrane region" description="Helical" evidence="1">
    <location>
        <begin position="263"/>
        <end position="288"/>
    </location>
</feature>
<feature type="transmembrane region" description="Helical" evidence="1">
    <location>
        <begin position="12"/>
        <end position="33"/>
    </location>
</feature>
<feature type="transmembrane region" description="Helical" evidence="1">
    <location>
        <begin position="232"/>
        <end position="251"/>
    </location>
</feature>
<organism evidence="2 3">
    <name type="scientific">Urinicoccus massiliensis</name>
    <dbReference type="NCBI Taxonomy" id="1723382"/>
    <lineage>
        <taxon>Bacteria</taxon>
        <taxon>Bacillati</taxon>
        <taxon>Bacillota</taxon>
        <taxon>Tissierellia</taxon>
        <taxon>Tissierellales</taxon>
        <taxon>Peptoniphilaceae</taxon>
        <taxon>Urinicoccus</taxon>
    </lineage>
</organism>
<dbReference type="Pfam" id="PF09991">
    <property type="entry name" value="DUF2232"/>
    <property type="match status" value="1"/>
</dbReference>
<dbReference type="InterPro" id="IPR018710">
    <property type="entry name" value="DUF2232"/>
</dbReference>
<comment type="caution">
    <text evidence="2">The sequence shown here is derived from an EMBL/GenBank/DDBJ whole genome shotgun (WGS) entry which is preliminary data.</text>
</comment>
<sequence length="300" mass="33412">MKPIKSKSLLPMILLSIGIGIIGILIPIAYVFLPMLFLTEAIDRGLVKIMGTFLGLCLVLEALVPRMGMVLFTLFGPLILILHYCLVTKKDLLASLALSSGLFLLSILVVLQSTGVLGFIQKDNFPQEIIRMQREAGIWQDSMTSYIPAFESMVRGMVQYLPAILVVLSLIVTYVTLTFTGRKLLLRGKLVVQPPSFFYFRLPQGIFAILGTFLVLGLVFQADLDKFAPLLLNNGLVLVGFLFFIQGLALVDFSLVKLRMVRFFKAILLTMIVLTPLLQIPLAFLGLLDSLLNLRRIHLK</sequence>
<keyword evidence="1" id="KW-0472">Membrane</keyword>
<evidence type="ECO:0000313" key="2">
    <source>
        <dbReference type="EMBL" id="VFB16998.1"/>
    </source>
</evidence>
<feature type="transmembrane region" description="Helical" evidence="1">
    <location>
        <begin position="69"/>
        <end position="87"/>
    </location>
</feature>
<feature type="transmembrane region" description="Helical" evidence="1">
    <location>
        <begin position="157"/>
        <end position="177"/>
    </location>
</feature>
<gene>
    <name evidence="2" type="ORF">NCTC13150_01574</name>
</gene>